<dbReference type="NCBIfam" id="NF008752">
    <property type="entry name" value="PRK11784.1-4"/>
    <property type="match status" value="1"/>
</dbReference>
<sequence>MIFFFYELDLQYMKDTFFLRLERLIDMFQDMALDELQTKAEQGKISIIDVRSPSEYEDSRIPGSVNIPVFDDEERKEVGTIYKQESPKAARERGIEIFSAKLPDFIKQVKDLKGEKVVYCWRGGMRSKAAATVVDLAGTPVYRLNGGYRTYRNWVVETLENFDMKPRAFVLNGYTGTGKTEILQQLKSEGYPVLDLEGMANHRGSIFGQVGRRPHNQKTFDSLLLQELVNYQDREYVLMEGESKRIGKAVLPDFLMNKKEKGVQFYIELPREERIRVILDEYQPWNYPEQCLEAFNKIKKRIHTPVAKEIEEALKTGDYKTAVDRLLDYYYDPRYLHSITQYAEDHIIPIKAESVEDATKQIKQLLAEMNVVQ</sequence>
<dbReference type="InterPro" id="IPR017582">
    <property type="entry name" value="SelU"/>
</dbReference>
<evidence type="ECO:0000313" key="4">
    <source>
        <dbReference type="Proteomes" id="UP001500880"/>
    </source>
</evidence>
<accession>A0ABN1BM38</accession>
<dbReference type="Pfam" id="PF26341">
    <property type="entry name" value="AAA_SelU"/>
    <property type="match status" value="1"/>
</dbReference>
<organism evidence="3 4">
    <name type="scientific">Salinibacillus aidingensis</name>
    <dbReference type="NCBI Taxonomy" id="237684"/>
    <lineage>
        <taxon>Bacteria</taxon>
        <taxon>Bacillati</taxon>
        <taxon>Bacillota</taxon>
        <taxon>Bacilli</taxon>
        <taxon>Bacillales</taxon>
        <taxon>Bacillaceae</taxon>
        <taxon>Salinibacillus</taxon>
    </lineage>
</organism>
<dbReference type="InterPro" id="IPR036873">
    <property type="entry name" value="Rhodanese-like_dom_sf"/>
</dbReference>
<gene>
    <name evidence="3" type="primary">mnmH</name>
    <name evidence="3" type="ORF">GCM10008986_30450</name>
</gene>
<dbReference type="InterPro" id="IPR058840">
    <property type="entry name" value="AAA_SelU"/>
</dbReference>
<dbReference type="Pfam" id="PF00581">
    <property type="entry name" value="Rhodanese"/>
    <property type="match status" value="1"/>
</dbReference>
<protein>
    <submittedName>
        <fullName evidence="3">tRNA 2-selenouridine(34) synthase MnmH</fullName>
    </submittedName>
</protein>
<evidence type="ECO:0000256" key="1">
    <source>
        <dbReference type="ARBA" id="ARBA00023266"/>
    </source>
</evidence>
<dbReference type="InterPro" id="IPR001763">
    <property type="entry name" value="Rhodanese-like_dom"/>
</dbReference>
<dbReference type="InterPro" id="IPR027417">
    <property type="entry name" value="P-loop_NTPase"/>
</dbReference>
<dbReference type="EMBL" id="BAAADO010000007">
    <property type="protein sequence ID" value="GAA0500980.1"/>
    <property type="molecule type" value="Genomic_DNA"/>
</dbReference>
<dbReference type="NCBIfam" id="NF008750">
    <property type="entry name" value="PRK11784.1-2"/>
    <property type="match status" value="1"/>
</dbReference>
<reference evidence="3 4" key="1">
    <citation type="journal article" date="2019" name="Int. J. Syst. Evol. Microbiol.">
        <title>The Global Catalogue of Microorganisms (GCM) 10K type strain sequencing project: providing services to taxonomists for standard genome sequencing and annotation.</title>
        <authorList>
            <consortium name="The Broad Institute Genomics Platform"/>
            <consortium name="The Broad Institute Genome Sequencing Center for Infectious Disease"/>
            <person name="Wu L."/>
            <person name="Ma J."/>
        </authorList>
    </citation>
    <scope>NUCLEOTIDE SEQUENCE [LARGE SCALE GENOMIC DNA]</scope>
    <source>
        <strain evidence="3 4">JCM 12389</strain>
    </source>
</reference>
<evidence type="ECO:0000259" key="2">
    <source>
        <dbReference type="PROSITE" id="PS50206"/>
    </source>
</evidence>
<proteinExistence type="predicted"/>
<dbReference type="PROSITE" id="PS50206">
    <property type="entry name" value="RHODANESE_3"/>
    <property type="match status" value="1"/>
</dbReference>
<dbReference type="Gene3D" id="3.40.50.300">
    <property type="entry name" value="P-loop containing nucleotide triphosphate hydrolases"/>
    <property type="match status" value="1"/>
</dbReference>
<dbReference type="SMART" id="SM00450">
    <property type="entry name" value="RHOD"/>
    <property type="match status" value="1"/>
</dbReference>
<comment type="caution">
    <text evidence="3">The sequence shown here is derived from an EMBL/GenBank/DDBJ whole genome shotgun (WGS) entry which is preliminary data.</text>
</comment>
<feature type="domain" description="Rhodanese" evidence="2">
    <location>
        <begin position="41"/>
        <end position="157"/>
    </location>
</feature>
<dbReference type="Proteomes" id="UP001500880">
    <property type="component" value="Unassembled WGS sequence"/>
</dbReference>
<dbReference type="SUPFAM" id="SSF52821">
    <property type="entry name" value="Rhodanese/Cell cycle control phosphatase"/>
    <property type="match status" value="1"/>
</dbReference>
<evidence type="ECO:0000313" key="3">
    <source>
        <dbReference type="EMBL" id="GAA0500980.1"/>
    </source>
</evidence>
<dbReference type="PANTHER" id="PTHR30401:SF0">
    <property type="entry name" value="TRNA 2-SELENOURIDINE SYNTHASE"/>
    <property type="match status" value="1"/>
</dbReference>
<keyword evidence="1" id="KW-0711">Selenium</keyword>
<dbReference type="SUPFAM" id="SSF52540">
    <property type="entry name" value="P-loop containing nucleoside triphosphate hydrolases"/>
    <property type="match status" value="1"/>
</dbReference>
<keyword evidence="4" id="KW-1185">Reference proteome</keyword>
<name>A0ABN1BM38_9BACI</name>
<dbReference type="NCBIfam" id="TIGR03167">
    <property type="entry name" value="tRNA_sel_U_synt"/>
    <property type="match status" value="1"/>
</dbReference>
<dbReference type="PANTHER" id="PTHR30401">
    <property type="entry name" value="TRNA 2-SELENOURIDINE SYNTHASE"/>
    <property type="match status" value="1"/>
</dbReference>
<dbReference type="Gene3D" id="3.40.250.10">
    <property type="entry name" value="Rhodanese-like domain"/>
    <property type="match status" value="1"/>
</dbReference>